<evidence type="ECO:0000313" key="1">
    <source>
        <dbReference type="EMBL" id="SPD75239.1"/>
    </source>
</evidence>
<reference evidence="1" key="1">
    <citation type="submission" date="2018-01" db="EMBL/GenBank/DDBJ databases">
        <authorList>
            <person name="Regsiter A."/>
            <person name="William W."/>
        </authorList>
    </citation>
    <scope>NUCLEOTIDE SEQUENCE</scope>
    <source>
        <strain evidence="1">TRIP AH-1</strain>
    </source>
</reference>
<protein>
    <submittedName>
        <fullName evidence="1">Uncharacterized protein</fullName>
    </submittedName>
</protein>
<organism evidence="1">
    <name type="scientific">uncultured Desulfobacterium sp</name>
    <dbReference type="NCBI Taxonomy" id="201089"/>
    <lineage>
        <taxon>Bacteria</taxon>
        <taxon>Pseudomonadati</taxon>
        <taxon>Thermodesulfobacteriota</taxon>
        <taxon>Desulfobacteria</taxon>
        <taxon>Desulfobacterales</taxon>
        <taxon>Desulfobacteriaceae</taxon>
        <taxon>Desulfobacterium</taxon>
        <taxon>environmental samples</taxon>
    </lineage>
</organism>
<name>A0A445N0M5_9BACT</name>
<dbReference type="EMBL" id="OJIN01000192">
    <property type="protein sequence ID" value="SPD75239.1"/>
    <property type="molecule type" value="Genomic_DNA"/>
</dbReference>
<accession>A0A445N0M5</accession>
<proteinExistence type="predicted"/>
<sequence length="36" mass="4004">MYPVHPHVRGDNIKLILELGDSAGSPPRAWGQYLTN</sequence>
<dbReference type="AntiFam" id="ANF00057">
    <property type="entry name" value="Translation of E. coli type CRISPR repeat"/>
</dbReference>
<dbReference type="AlphaFoldDB" id="A0A445N0M5"/>
<gene>
    <name evidence="1" type="ORF">PITCH_A50041</name>
</gene>
<dbReference type="AntiFam" id="ANF00006">
    <property type="entry name" value="Translation of CRISPR region"/>
</dbReference>